<keyword evidence="2" id="KW-0378">Hydrolase</keyword>
<dbReference type="GO" id="GO:0016787">
    <property type="term" value="F:hydrolase activity"/>
    <property type="evidence" value="ECO:0007669"/>
    <property type="project" value="UniProtKB-KW"/>
</dbReference>
<dbReference type="OrthoDB" id="9773047at2"/>
<dbReference type="EMBL" id="SOMN01000022">
    <property type="protein sequence ID" value="TFE24859.1"/>
    <property type="molecule type" value="Genomic_DNA"/>
</dbReference>
<dbReference type="SUPFAM" id="SSF56601">
    <property type="entry name" value="beta-lactamase/transpeptidase-like"/>
    <property type="match status" value="1"/>
</dbReference>
<dbReference type="Pfam" id="PF00144">
    <property type="entry name" value="Beta-lactamase"/>
    <property type="match status" value="1"/>
</dbReference>
<comment type="caution">
    <text evidence="2">The sequence shown here is derived from an EMBL/GenBank/DDBJ whole genome shotgun (WGS) entry which is preliminary data.</text>
</comment>
<keyword evidence="3" id="KW-1185">Reference proteome</keyword>
<dbReference type="InterPro" id="IPR050789">
    <property type="entry name" value="Diverse_Enzym_Activities"/>
</dbReference>
<evidence type="ECO:0000259" key="1">
    <source>
        <dbReference type="Pfam" id="PF00144"/>
    </source>
</evidence>
<dbReference type="InterPro" id="IPR012338">
    <property type="entry name" value="Beta-lactam/transpept-like"/>
</dbReference>
<dbReference type="PANTHER" id="PTHR43283">
    <property type="entry name" value="BETA-LACTAMASE-RELATED"/>
    <property type="match status" value="1"/>
</dbReference>
<evidence type="ECO:0000313" key="3">
    <source>
        <dbReference type="Proteomes" id="UP000297900"/>
    </source>
</evidence>
<gene>
    <name evidence="2" type="ORF">E2980_15045</name>
</gene>
<name>A0A4Y8LVB9_9BACL</name>
<dbReference type="Proteomes" id="UP000297900">
    <property type="component" value="Unassembled WGS sequence"/>
</dbReference>
<dbReference type="PANTHER" id="PTHR43283:SF7">
    <property type="entry name" value="BETA-LACTAMASE-RELATED DOMAIN-CONTAINING PROTEIN"/>
    <property type="match status" value="1"/>
</dbReference>
<dbReference type="AlphaFoldDB" id="A0A4Y8LVB9"/>
<reference evidence="2 3" key="1">
    <citation type="submission" date="2019-03" db="EMBL/GenBank/DDBJ databases">
        <title>Cohnella endophytica sp. nov., a novel endophytic bacterium isolated from bark of Sonneratia apetala.</title>
        <authorList>
            <person name="Tuo L."/>
        </authorList>
    </citation>
    <scope>NUCLEOTIDE SEQUENCE [LARGE SCALE GENOMIC DNA]</scope>
    <source>
        <strain evidence="2 3">CCTCC AB 208254</strain>
    </source>
</reference>
<dbReference type="InterPro" id="IPR001466">
    <property type="entry name" value="Beta-lactam-related"/>
</dbReference>
<proteinExistence type="predicted"/>
<organism evidence="2 3">
    <name type="scientific">Cohnella luojiensis</name>
    <dbReference type="NCBI Taxonomy" id="652876"/>
    <lineage>
        <taxon>Bacteria</taxon>
        <taxon>Bacillati</taxon>
        <taxon>Bacillota</taxon>
        <taxon>Bacilli</taxon>
        <taxon>Bacillales</taxon>
        <taxon>Paenibacillaceae</taxon>
        <taxon>Cohnella</taxon>
    </lineage>
</organism>
<feature type="domain" description="Beta-lactamase-related" evidence="1">
    <location>
        <begin position="29"/>
        <end position="293"/>
    </location>
</feature>
<sequence>MSPNIQKSFLDIEQLSQQVSRTKIDYCEVIQSGQVLFTHTRNSHSKDKLHKINSVTKSVLSLLIGIAIDRGELENIEASISDYFPDVKQTLKQDVTIEHLLTMTPGWDWQEMGDWGGLPSPMINSPNWVNFILAQPMKYSPGKRMFYDSGCSHLLSAILQKVTGLKTAEYAEKYLFKPLGIEQYRWYSDAKGIVIGGFGLELKAPDLMKIGKLALGKGYLNGSRIVPERWIADSTNAHHHTYDHIGSYGYHWWIVASDDKPTSPACYFAMGYGGQYIFVVPEHELIAVFASTLYKHTFLPYRLFKELIYSRLIQAK</sequence>
<evidence type="ECO:0000313" key="2">
    <source>
        <dbReference type="EMBL" id="TFE24859.1"/>
    </source>
</evidence>
<protein>
    <submittedName>
        <fullName evidence="2">Class C beta-lactamase-related serine hydrolase</fullName>
    </submittedName>
</protein>
<dbReference type="RefSeq" id="WP_135153017.1">
    <property type="nucleotide sequence ID" value="NZ_SOMN01000022.1"/>
</dbReference>
<accession>A0A4Y8LVB9</accession>
<dbReference type="Gene3D" id="3.40.710.10">
    <property type="entry name" value="DD-peptidase/beta-lactamase superfamily"/>
    <property type="match status" value="1"/>
</dbReference>